<protein>
    <submittedName>
        <fullName evidence="1">CDP-glycerol glycerophosphotransferase family protein</fullName>
    </submittedName>
</protein>
<dbReference type="InterPro" id="IPR007554">
    <property type="entry name" value="Glycerophosphate_synth"/>
</dbReference>
<evidence type="ECO:0000313" key="1">
    <source>
        <dbReference type="EMBL" id="URL60470.1"/>
    </source>
</evidence>
<dbReference type="Gene3D" id="3.40.50.12580">
    <property type="match status" value="1"/>
</dbReference>
<reference evidence="1" key="1">
    <citation type="submission" date="2020-10" db="EMBL/GenBank/DDBJ databases">
        <title>Whole-genome sequence of Luteibacter sp. EIF3.</title>
        <authorList>
            <person name="Friedrich I."/>
            <person name="Hertel R."/>
            <person name="Daniel R."/>
        </authorList>
    </citation>
    <scope>NUCLEOTIDE SEQUENCE</scope>
    <source>
        <strain evidence="1">EIF3</strain>
    </source>
</reference>
<sequence length="343" mass="38058">MFATESYALPILRPLAAAARARGIDVAWVVPAAMAAQLTPDERRVRSLREARAMRPEAVYCAANWVSPALPGTKVQVFHGFNAQKREPDRGHFAIRGFFDLYVTQGPSTTLPFEALAREHGYFAVRETGWPKLDPLFAPSAASTIDLPRDGRPVVMYASTFSHRLSSAPAMVEPLRSMIARGDRQWLLTLHPKCSDDLFAAYRGLEGPNARFLTSEHLIEMERAADVLVCDTSSVVHEFAVMGKPVVTVANRVPQPFMLDVASPADVDAAIDRALSHPPELMAAIRAHGDDIHPYRDGRSSERVLDAVDAFHRGDFGTLKRKPLNLVRRYKALRDIRSLLDVR</sequence>
<gene>
    <name evidence="1" type="ORF">IM816_18445</name>
</gene>
<accession>A0ABY4T6P1</accession>
<dbReference type="RefSeq" id="WP_250340799.1">
    <property type="nucleotide sequence ID" value="NZ_CP063231.1"/>
</dbReference>
<dbReference type="InterPro" id="IPR043148">
    <property type="entry name" value="TagF_C"/>
</dbReference>
<dbReference type="PIRSF" id="PIRSF028458">
    <property type="entry name" value="UCP028458_glyceroPtfrase"/>
    <property type="match status" value="1"/>
</dbReference>
<dbReference type="InterPro" id="IPR016886">
    <property type="entry name" value="UCP028458_glyceroPtfrase"/>
</dbReference>
<dbReference type="SUPFAM" id="SSF53756">
    <property type="entry name" value="UDP-Glycosyltransferase/glycogen phosphorylase"/>
    <property type="match status" value="1"/>
</dbReference>
<organism evidence="1 2">
    <name type="scientific">Luteibacter flocculans</name>
    <dbReference type="NCBI Taxonomy" id="2780091"/>
    <lineage>
        <taxon>Bacteria</taxon>
        <taxon>Pseudomonadati</taxon>
        <taxon>Pseudomonadota</taxon>
        <taxon>Gammaproteobacteria</taxon>
        <taxon>Lysobacterales</taxon>
        <taxon>Rhodanobacteraceae</taxon>
        <taxon>Luteibacter</taxon>
    </lineage>
</organism>
<dbReference type="Proteomes" id="UP001056681">
    <property type="component" value="Chromosome"/>
</dbReference>
<name>A0ABY4T6P1_9GAMM</name>
<dbReference type="EMBL" id="CP063231">
    <property type="protein sequence ID" value="URL60470.1"/>
    <property type="molecule type" value="Genomic_DNA"/>
</dbReference>
<dbReference type="Pfam" id="PF04464">
    <property type="entry name" value="Glyphos_transf"/>
    <property type="match status" value="1"/>
</dbReference>
<proteinExistence type="predicted"/>
<evidence type="ECO:0000313" key="2">
    <source>
        <dbReference type="Proteomes" id="UP001056681"/>
    </source>
</evidence>
<keyword evidence="2" id="KW-1185">Reference proteome</keyword>